<sequence length="107" mass="12142">MEKFDIEDINKNRYVACISYVSILFILPLLLVKDSPFVKEHAKQGFILFLLEIMGSTIYYFPIFGKILGSIILILCLIASFIGFLVALTGGFIEFPIIYDLAKEVKI</sequence>
<accession>A0A2J6X996</accession>
<feature type="transmembrane region" description="Helical" evidence="1">
    <location>
        <begin position="44"/>
        <end position="61"/>
    </location>
</feature>
<evidence type="ECO:0008006" key="6">
    <source>
        <dbReference type="Google" id="ProtNLM"/>
    </source>
</evidence>
<keyword evidence="1" id="KW-1133">Transmembrane helix</keyword>
<evidence type="ECO:0000313" key="5">
    <source>
        <dbReference type="Proteomes" id="UP000237040"/>
    </source>
</evidence>
<feature type="transmembrane region" description="Helical" evidence="1">
    <location>
        <begin position="12"/>
        <end position="32"/>
    </location>
</feature>
<dbReference type="EMBL" id="PNIL01000005">
    <property type="protein sequence ID" value="PMP68833.1"/>
    <property type="molecule type" value="Genomic_DNA"/>
</dbReference>
<dbReference type="AlphaFoldDB" id="A0A2J6X996"/>
<dbReference type="Proteomes" id="UP000237040">
    <property type="component" value="Unassembled WGS sequence"/>
</dbReference>
<protein>
    <recommendedName>
        <fullName evidence="6">DUF4870 domain-containing protein</fullName>
    </recommendedName>
</protein>
<proteinExistence type="predicted"/>
<comment type="caution">
    <text evidence="3">The sequence shown here is derived from an EMBL/GenBank/DDBJ whole genome shotgun (WGS) entry which is preliminary data.</text>
</comment>
<dbReference type="RefSeq" id="WP_416085114.1">
    <property type="nucleotide sequence ID" value="NZ_JBNATC010000005.1"/>
</dbReference>
<evidence type="ECO:0000313" key="2">
    <source>
        <dbReference type="EMBL" id="PMP68833.1"/>
    </source>
</evidence>
<dbReference type="Proteomes" id="UP000236910">
    <property type="component" value="Unassembled WGS sequence"/>
</dbReference>
<keyword evidence="1" id="KW-0812">Transmembrane</keyword>
<evidence type="ECO:0000256" key="1">
    <source>
        <dbReference type="SAM" id="Phobius"/>
    </source>
</evidence>
<keyword evidence="1" id="KW-0472">Membrane</keyword>
<dbReference type="EMBL" id="PNIX01000054">
    <property type="protein sequence ID" value="PMP83940.1"/>
    <property type="molecule type" value="Genomic_DNA"/>
</dbReference>
<evidence type="ECO:0000313" key="4">
    <source>
        <dbReference type="Proteomes" id="UP000236910"/>
    </source>
</evidence>
<gene>
    <name evidence="3" type="ORF">C0175_00935</name>
    <name evidence="2" type="ORF">C0189_00295</name>
</gene>
<name>A0A2J6X996_9BACT</name>
<reference evidence="4 5" key="1">
    <citation type="submission" date="2018-01" db="EMBL/GenBank/DDBJ databases">
        <title>Metagenomic assembled genomes from two thermal pools in the Uzon Caldera, Kamchatka, Russia.</title>
        <authorList>
            <person name="Wilkins L."/>
            <person name="Ettinger C."/>
        </authorList>
    </citation>
    <scope>NUCLEOTIDE SEQUENCE [LARGE SCALE GENOMIC DNA]</scope>
    <source>
        <strain evidence="3">ARK-10</strain>
        <strain evidence="2">ZAV-07</strain>
    </source>
</reference>
<feature type="transmembrane region" description="Helical" evidence="1">
    <location>
        <begin position="67"/>
        <end position="93"/>
    </location>
</feature>
<organism evidence="3 4">
    <name type="scientific">Caldisericum exile</name>
    <dbReference type="NCBI Taxonomy" id="693075"/>
    <lineage>
        <taxon>Bacteria</taxon>
        <taxon>Pseudomonadati</taxon>
        <taxon>Caldisericota/Cryosericota group</taxon>
        <taxon>Caldisericota</taxon>
        <taxon>Caldisericia</taxon>
        <taxon>Caldisericales</taxon>
        <taxon>Caldisericaceae</taxon>
        <taxon>Caldisericum</taxon>
    </lineage>
</organism>
<evidence type="ECO:0000313" key="3">
    <source>
        <dbReference type="EMBL" id="PMP83940.1"/>
    </source>
</evidence>